<keyword evidence="4" id="KW-0633">Potassium transport</keyword>
<keyword evidence="17" id="KW-1185">Reference proteome</keyword>
<dbReference type="SUPFAM" id="SSF81324">
    <property type="entry name" value="Voltage-gated potassium channels"/>
    <property type="match status" value="2"/>
</dbReference>
<dbReference type="GO" id="GO:0005886">
    <property type="term" value="C:plasma membrane"/>
    <property type="evidence" value="ECO:0007669"/>
    <property type="project" value="TreeGrafter"/>
</dbReference>
<dbReference type="Ensembl" id="ENSFALT00000027918.1">
    <property type="protein sequence ID" value="ENSFALP00000025488.1"/>
    <property type="gene ID" value="ENSFALG00000028780.1"/>
</dbReference>
<evidence type="ECO:0000313" key="16">
    <source>
        <dbReference type="Ensembl" id="ENSFALP00000025488.1"/>
    </source>
</evidence>
<evidence type="ECO:0000256" key="11">
    <source>
        <dbReference type="ARBA" id="ARBA00023303"/>
    </source>
</evidence>
<dbReference type="InterPro" id="IPR013099">
    <property type="entry name" value="K_chnl_dom"/>
</dbReference>
<dbReference type="PANTHER" id="PTHR11003:SF138">
    <property type="entry name" value="POTASSIUM CHANNEL SUBFAMILY K MEMBER 3"/>
    <property type="match status" value="1"/>
</dbReference>
<evidence type="ECO:0000256" key="13">
    <source>
        <dbReference type="SAM" id="MobiDB-lite"/>
    </source>
</evidence>
<feature type="transmembrane region" description="Helical" evidence="14">
    <location>
        <begin position="115"/>
        <end position="137"/>
    </location>
</feature>
<dbReference type="GO" id="GO:0030322">
    <property type="term" value="P:stabilization of membrane potential"/>
    <property type="evidence" value="ECO:0007669"/>
    <property type="project" value="TreeGrafter"/>
</dbReference>
<feature type="domain" description="Potassium channel" evidence="15">
    <location>
        <begin position="171"/>
        <end position="247"/>
    </location>
</feature>
<dbReference type="GO" id="GO:0005252">
    <property type="term" value="F:open rectifier potassium channel activity"/>
    <property type="evidence" value="ECO:0007669"/>
    <property type="project" value="InterPro"/>
</dbReference>
<organism evidence="16 17">
    <name type="scientific">Ficedula albicollis</name>
    <name type="common">Collared flycatcher</name>
    <name type="synonym">Muscicapa albicollis</name>
    <dbReference type="NCBI Taxonomy" id="59894"/>
    <lineage>
        <taxon>Eukaryota</taxon>
        <taxon>Metazoa</taxon>
        <taxon>Chordata</taxon>
        <taxon>Craniata</taxon>
        <taxon>Vertebrata</taxon>
        <taxon>Euteleostomi</taxon>
        <taxon>Archelosauria</taxon>
        <taxon>Archosauria</taxon>
        <taxon>Dinosauria</taxon>
        <taxon>Saurischia</taxon>
        <taxon>Theropoda</taxon>
        <taxon>Coelurosauria</taxon>
        <taxon>Aves</taxon>
        <taxon>Neognathae</taxon>
        <taxon>Neoaves</taxon>
        <taxon>Telluraves</taxon>
        <taxon>Australaves</taxon>
        <taxon>Passeriformes</taxon>
        <taxon>Muscicapidae</taxon>
        <taxon>Ficedula</taxon>
    </lineage>
</organism>
<dbReference type="Gene3D" id="1.10.287.70">
    <property type="match status" value="1"/>
</dbReference>
<dbReference type="AlphaFoldDB" id="A0A803VRY2"/>
<dbReference type="GeneTree" id="ENSGT00940000158248"/>
<feature type="transmembrane region" description="Helical" evidence="14">
    <location>
        <begin position="193"/>
        <end position="212"/>
    </location>
</feature>
<dbReference type="PRINTS" id="PR01095">
    <property type="entry name" value="TASKCHANNEL"/>
</dbReference>
<keyword evidence="11 12" id="KW-0407">Ion channel</keyword>
<feature type="region of interest" description="Disordered" evidence="13">
    <location>
        <begin position="515"/>
        <end position="545"/>
    </location>
</feature>
<name>A0A803VRY2_FICAL</name>
<dbReference type="Pfam" id="PF07885">
    <property type="entry name" value="Ion_trans_2"/>
    <property type="match status" value="2"/>
</dbReference>
<evidence type="ECO:0000256" key="6">
    <source>
        <dbReference type="ARBA" id="ARBA00022826"/>
    </source>
</evidence>
<evidence type="ECO:0000256" key="9">
    <source>
        <dbReference type="ARBA" id="ARBA00023065"/>
    </source>
</evidence>
<dbReference type="InterPro" id="IPR003092">
    <property type="entry name" value="2pore_dom_K_chnl_TASK"/>
</dbReference>
<feature type="region of interest" description="Disordered" evidence="13">
    <location>
        <begin position="557"/>
        <end position="583"/>
    </location>
</feature>
<evidence type="ECO:0000256" key="1">
    <source>
        <dbReference type="ARBA" id="ARBA00004141"/>
    </source>
</evidence>
<dbReference type="PRINTS" id="PR01333">
    <property type="entry name" value="2POREKCHANEL"/>
</dbReference>
<dbReference type="GO" id="GO:0015271">
    <property type="term" value="F:outward rectifier potassium channel activity"/>
    <property type="evidence" value="ECO:0007669"/>
    <property type="project" value="TreeGrafter"/>
</dbReference>
<dbReference type="InterPro" id="IPR005406">
    <property type="entry name" value="KCNK3"/>
</dbReference>
<keyword evidence="9 12" id="KW-0406">Ion transport</keyword>
<reference evidence="16" key="2">
    <citation type="submission" date="2025-09" db="UniProtKB">
        <authorList>
            <consortium name="Ensembl"/>
        </authorList>
    </citation>
    <scope>IDENTIFICATION</scope>
</reference>
<keyword evidence="10 14" id="KW-0472">Membrane</keyword>
<feature type="compositionally biased region" description="Pro residues" evidence="13">
    <location>
        <begin position="520"/>
        <end position="530"/>
    </location>
</feature>
<keyword evidence="3 12" id="KW-0813">Transport</keyword>
<dbReference type="InterPro" id="IPR003280">
    <property type="entry name" value="2pore_dom_K_chnl"/>
</dbReference>
<accession>A0A803VRY2</accession>
<keyword evidence="8 14" id="KW-1133">Transmembrane helix</keyword>
<evidence type="ECO:0000256" key="7">
    <source>
        <dbReference type="ARBA" id="ARBA00022958"/>
    </source>
</evidence>
<reference evidence="16" key="1">
    <citation type="submission" date="2025-08" db="UniProtKB">
        <authorList>
            <consortium name="Ensembl"/>
        </authorList>
    </citation>
    <scope>IDENTIFICATION</scope>
</reference>
<evidence type="ECO:0000256" key="5">
    <source>
        <dbReference type="ARBA" id="ARBA00022692"/>
    </source>
</evidence>
<protein>
    <recommendedName>
        <fullName evidence="15">Potassium channel domain-containing protein</fullName>
    </recommendedName>
</protein>
<sequence length="641" mass="71632">MEYPTIPILWSSFGHFPKTLLGQDWCHPCPAACAGVGGALESCCLWNSLQELKRKYNLSAESYRELERVVLKLKPHKAGVQWKFAGSFYFAITVITTIGYGHAAPSTDGGKVFCMLYALLGIPLTLVMFQSLGERINTLVRSLLRRLKKRLGMRRPEVSMANMVTIGFFSCVSTLCIGAAAFSHYENWSFFQAYYYCFITLTTIGFGDYVALQKDQALQTQPQYVAFSFVYILAGLTVIGAFLNLVVLRFMTMNAEDERRDAEQRALLSRAAPPGFPRPSVPRGWNCSPREGVLGTIWDILPWDPHLHPPQGSRDGIVPLREVFGDNPGYIPLGSPFPFSPKLWGWNCSSWEGILGTVWDIFPWDPHLHPPQGSKGWNCSPQGGILGHFPMGSPFPSSPRLQKWNLYPEKAFWGNYLLGSPSPSSPRLQGWNCSPQGGFFFGIFSPWILISILTETLGVNFFPRGGILGTIIRWDPRVRPHQDSGDGIFPSERYLGEIWDVATLFHPFFHTPSHHHHPQPWDPPGIPRDPPGVTSVTTPPTGKQNFPIFPFPPFQDGIFPSQHPKPPRGDTEGTRGDPSGALGVAGGDFGDVLSPFQRGKVHGFLILELYVREIPEDICYQWRCPWNSRKIRHRGGSGDTS</sequence>
<dbReference type="GO" id="GO:0022841">
    <property type="term" value="F:potassium ion leak channel activity"/>
    <property type="evidence" value="ECO:0007669"/>
    <property type="project" value="TreeGrafter"/>
</dbReference>
<keyword evidence="5 12" id="KW-0812">Transmembrane</keyword>
<keyword evidence="6" id="KW-0631">Potassium channel</keyword>
<dbReference type="PANTHER" id="PTHR11003">
    <property type="entry name" value="POTASSIUM CHANNEL, SUBFAMILY K"/>
    <property type="match status" value="1"/>
</dbReference>
<feature type="transmembrane region" description="Helical" evidence="14">
    <location>
        <begin position="224"/>
        <end position="251"/>
    </location>
</feature>
<proteinExistence type="inferred from homology"/>
<dbReference type="Proteomes" id="UP000016665">
    <property type="component" value="Unplaced"/>
</dbReference>
<evidence type="ECO:0000313" key="17">
    <source>
        <dbReference type="Proteomes" id="UP000016665"/>
    </source>
</evidence>
<comment type="similarity">
    <text evidence="2 12">Belongs to the two pore domain potassium channel (TC 1.A.1.8) family.</text>
</comment>
<evidence type="ECO:0000259" key="15">
    <source>
        <dbReference type="Pfam" id="PF07885"/>
    </source>
</evidence>
<evidence type="ECO:0000256" key="10">
    <source>
        <dbReference type="ARBA" id="ARBA00023136"/>
    </source>
</evidence>
<evidence type="ECO:0000256" key="2">
    <source>
        <dbReference type="ARBA" id="ARBA00006666"/>
    </source>
</evidence>
<feature type="transmembrane region" description="Helical" evidence="14">
    <location>
        <begin position="158"/>
        <end position="181"/>
    </location>
</feature>
<keyword evidence="7" id="KW-0630">Potassium</keyword>
<dbReference type="PRINTS" id="PR01584">
    <property type="entry name" value="TASK1CHANNEL"/>
</dbReference>
<evidence type="ECO:0000256" key="4">
    <source>
        <dbReference type="ARBA" id="ARBA00022538"/>
    </source>
</evidence>
<feature type="transmembrane region" description="Helical" evidence="14">
    <location>
        <begin position="82"/>
        <end position="103"/>
    </location>
</feature>
<feature type="compositionally biased region" description="Low complexity" evidence="13">
    <location>
        <begin position="531"/>
        <end position="545"/>
    </location>
</feature>
<comment type="subcellular location">
    <subcellularLocation>
        <location evidence="1">Membrane</location>
        <topology evidence="1">Multi-pass membrane protein</topology>
    </subcellularLocation>
</comment>
<evidence type="ECO:0000256" key="14">
    <source>
        <dbReference type="SAM" id="Phobius"/>
    </source>
</evidence>
<evidence type="ECO:0000256" key="3">
    <source>
        <dbReference type="ARBA" id="ARBA00022448"/>
    </source>
</evidence>
<dbReference type="FunFam" id="1.10.287.70:FF:000057">
    <property type="entry name" value="Potassium channel subfamily K member"/>
    <property type="match status" value="1"/>
</dbReference>
<feature type="domain" description="Potassium channel" evidence="15">
    <location>
        <begin position="80"/>
        <end position="136"/>
    </location>
</feature>
<evidence type="ECO:0000256" key="12">
    <source>
        <dbReference type="RuleBase" id="RU003857"/>
    </source>
</evidence>
<evidence type="ECO:0000256" key="8">
    <source>
        <dbReference type="ARBA" id="ARBA00022989"/>
    </source>
</evidence>